<name>A0A9X5I306_9CYAN</name>
<dbReference type="RefSeq" id="WP_039715039.1">
    <property type="nucleotide sequence ID" value="NZ_JTJC03000001.1"/>
</dbReference>
<keyword evidence="1" id="KW-0808">Transferase</keyword>
<reference evidence="1 2" key="1">
    <citation type="journal article" date="2015" name="Genome Announc.">
        <title>Draft Genome Sequence of the Terrestrial Cyanobacterium Scytonema millei VB511283, Isolated from Eastern India.</title>
        <authorList>
            <person name="Sen D."/>
            <person name="Chandrababunaidu M.M."/>
            <person name="Singh D."/>
            <person name="Sanghi N."/>
            <person name="Ghorai A."/>
            <person name="Mishra G.P."/>
            <person name="Madduluri M."/>
            <person name="Adhikary S.P."/>
            <person name="Tripathy S."/>
        </authorList>
    </citation>
    <scope>NUCLEOTIDE SEQUENCE [LARGE SCALE GENOMIC DNA]</scope>
    <source>
        <strain evidence="1 2">VB511283</strain>
    </source>
</reference>
<dbReference type="Proteomes" id="UP000031532">
    <property type="component" value="Unassembled WGS sequence"/>
</dbReference>
<dbReference type="OrthoDB" id="9071885at2"/>
<evidence type="ECO:0000313" key="1">
    <source>
        <dbReference type="EMBL" id="NHC33465.1"/>
    </source>
</evidence>
<gene>
    <name evidence="1" type="ORF">QH73_0002100</name>
</gene>
<evidence type="ECO:0000313" key="2">
    <source>
        <dbReference type="Proteomes" id="UP000031532"/>
    </source>
</evidence>
<dbReference type="SUPFAM" id="SSF53335">
    <property type="entry name" value="S-adenosyl-L-methionine-dependent methyltransferases"/>
    <property type="match status" value="1"/>
</dbReference>
<dbReference type="PANTHER" id="PTHR43861">
    <property type="entry name" value="TRANS-ACONITATE 2-METHYLTRANSFERASE-RELATED"/>
    <property type="match status" value="1"/>
</dbReference>
<organism evidence="1 2">
    <name type="scientific">Scytonema millei VB511283</name>
    <dbReference type="NCBI Taxonomy" id="1245923"/>
    <lineage>
        <taxon>Bacteria</taxon>
        <taxon>Bacillati</taxon>
        <taxon>Cyanobacteriota</taxon>
        <taxon>Cyanophyceae</taxon>
        <taxon>Nostocales</taxon>
        <taxon>Scytonemataceae</taxon>
        <taxon>Scytonema</taxon>
    </lineage>
</organism>
<comment type="caution">
    <text evidence="1">The sequence shown here is derived from an EMBL/GenBank/DDBJ whole genome shotgun (WGS) entry which is preliminary data.</text>
</comment>
<dbReference type="AlphaFoldDB" id="A0A9X5I306"/>
<proteinExistence type="predicted"/>
<dbReference type="CDD" id="cd02440">
    <property type="entry name" value="AdoMet_MTases"/>
    <property type="match status" value="1"/>
</dbReference>
<keyword evidence="1" id="KW-0489">Methyltransferase</keyword>
<dbReference type="Pfam" id="PF13489">
    <property type="entry name" value="Methyltransf_23"/>
    <property type="match status" value="1"/>
</dbReference>
<dbReference type="GO" id="GO:0008168">
    <property type="term" value="F:methyltransferase activity"/>
    <property type="evidence" value="ECO:0007669"/>
    <property type="project" value="UniProtKB-KW"/>
</dbReference>
<dbReference type="Gene3D" id="3.40.50.150">
    <property type="entry name" value="Vaccinia Virus protein VP39"/>
    <property type="match status" value="1"/>
</dbReference>
<sequence length="231" mass="26621">MQTIYLDGTYLEHNPSYGVEDSPWKAQQILSIIRKNKLNPGSICEIGCGAGEILRQLQLSLPEHVRFQGYDISPQAIQLSQQRQNQNLSFACEDITKTEIDPFDILLCIDVFEHVEDYLNFLRQLRPKSKYKIFHIPLDMSAQFVLRAEPILWMRENVGHIHYFMKDTALWALKDAGYKILDYCYTAEHVDRPKSFKARSLSLPRKILYAIAPDVTVRLLGGYSLLVLAES</sequence>
<dbReference type="EMBL" id="JTJC03000001">
    <property type="protein sequence ID" value="NHC33465.1"/>
    <property type="molecule type" value="Genomic_DNA"/>
</dbReference>
<keyword evidence="2" id="KW-1185">Reference proteome</keyword>
<protein>
    <submittedName>
        <fullName evidence="1">Class I SAM-dependent methyltransferase</fullName>
    </submittedName>
</protein>
<accession>A0A9X5I306</accession>
<dbReference type="GO" id="GO:0032259">
    <property type="term" value="P:methylation"/>
    <property type="evidence" value="ECO:0007669"/>
    <property type="project" value="UniProtKB-KW"/>
</dbReference>
<dbReference type="InterPro" id="IPR029063">
    <property type="entry name" value="SAM-dependent_MTases_sf"/>
</dbReference>